<dbReference type="Pfam" id="PF01381">
    <property type="entry name" value="HTH_3"/>
    <property type="match status" value="1"/>
</dbReference>
<dbReference type="SUPFAM" id="SSF47413">
    <property type="entry name" value="lambda repressor-like DNA-binding domains"/>
    <property type="match status" value="1"/>
</dbReference>
<gene>
    <name evidence="2" type="ORF">GCM10008917_25540</name>
</gene>
<evidence type="ECO:0000313" key="2">
    <source>
        <dbReference type="EMBL" id="GAA0865962.1"/>
    </source>
</evidence>
<dbReference type="InterPro" id="IPR001387">
    <property type="entry name" value="Cro/C1-type_HTH"/>
</dbReference>
<sequence length="64" mass="7774">MLRERRKLLRISQKEASRILNIDNTYLSLIESRKRTNLKIELVEKICKLYKIELNLFLNWLNGK</sequence>
<dbReference type="Proteomes" id="UP001400965">
    <property type="component" value="Unassembled WGS sequence"/>
</dbReference>
<comment type="caution">
    <text evidence="2">The sequence shown here is derived from an EMBL/GenBank/DDBJ whole genome shotgun (WGS) entry which is preliminary data.</text>
</comment>
<accession>A0ABP3XK58</accession>
<name>A0ABP3XK58_9FIRM</name>
<dbReference type="SMART" id="SM00530">
    <property type="entry name" value="HTH_XRE"/>
    <property type="match status" value="1"/>
</dbReference>
<protein>
    <recommendedName>
        <fullName evidence="1">HTH cro/C1-type domain-containing protein</fullName>
    </recommendedName>
</protein>
<reference evidence="3" key="1">
    <citation type="journal article" date="2019" name="Int. J. Syst. Evol. Microbiol.">
        <title>The Global Catalogue of Microorganisms (GCM) 10K type strain sequencing project: providing services to taxonomists for standard genome sequencing and annotation.</title>
        <authorList>
            <consortium name="The Broad Institute Genomics Platform"/>
            <consortium name="The Broad Institute Genome Sequencing Center for Infectious Disease"/>
            <person name="Wu L."/>
            <person name="Ma J."/>
        </authorList>
    </citation>
    <scope>NUCLEOTIDE SEQUENCE [LARGE SCALE GENOMIC DNA]</scope>
    <source>
        <strain evidence="3">JCM 6486</strain>
    </source>
</reference>
<dbReference type="CDD" id="cd00093">
    <property type="entry name" value="HTH_XRE"/>
    <property type="match status" value="1"/>
</dbReference>
<dbReference type="InterPro" id="IPR010982">
    <property type="entry name" value="Lambda_DNA-bd_dom_sf"/>
</dbReference>
<dbReference type="Gene3D" id="1.10.260.40">
    <property type="entry name" value="lambda repressor-like DNA-binding domains"/>
    <property type="match status" value="1"/>
</dbReference>
<dbReference type="EMBL" id="BAAACP010000020">
    <property type="protein sequence ID" value="GAA0865962.1"/>
    <property type="molecule type" value="Genomic_DNA"/>
</dbReference>
<organism evidence="2 3">
    <name type="scientific">Paraclostridium tenue</name>
    <dbReference type="NCBI Taxonomy" id="1737"/>
    <lineage>
        <taxon>Bacteria</taxon>
        <taxon>Bacillati</taxon>
        <taxon>Bacillota</taxon>
        <taxon>Clostridia</taxon>
        <taxon>Peptostreptococcales</taxon>
        <taxon>Peptostreptococcaceae</taxon>
        <taxon>Paraclostridium</taxon>
    </lineage>
</organism>
<evidence type="ECO:0000259" key="1">
    <source>
        <dbReference type="PROSITE" id="PS50943"/>
    </source>
</evidence>
<feature type="domain" description="HTH cro/C1-type" evidence="1">
    <location>
        <begin position="2"/>
        <end position="57"/>
    </location>
</feature>
<evidence type="ECO:0000313" key="3">
    <source>
        <dbReference type="Proteomes" id="UP001400965"/>
    </source>
</evidence>
<dbReference type="RefSeq" id="WP_346046634.1">
    <property type="nucleotide sequence ID" value="NZ_BAAACP010000020.1"/>
</dbReference>
<dbReference type="PROSITE" id="PS50943">
    <property type="entry name" value="HTH_CROC1"/>
    <property type="match status" value="1"/>
</dbReference>
<proteinExistence type="predicted"/>
<keyword evidence="3" id="KW-1185">Reference proteome</keyword>